<dbReference type="CDD" id="cd16922">
    <property type="entry name" value="HATPase_EvgS-ArcB-TorS-like"/>
    <property type="match status" value="1"/>
</dbReference>
<dbReference type="EC" id="2.7.13.3" evidence="2"/>
<evidence type="ECO:0000313" key="9">
    <source>
        <dbReference type="EMBL" id="TGL03136.1"/>
    </source>
</evidence>
<evidence type="ECO:0000256" key="1">
    <source>
        <dbReference type="ARBA" id="ARBA00000085"/>
    </source>
</evidence>
<dbReference type="SMART" id="SM00448">
    <property type="entry name" value="REC"/>
    <property type="match status" value="1"/>
</dbReference>
<feature type="transmembrane region" description="Helical" evidence="6">
    <location>
        <begin position="200"/>
        <end position="220"/>
    </location>
</feature>
<feature type="transmembrane region" description="Helical" evidence="6">
    <location>
        <begin position="262"/>
        <end position="279"/>
    </location>
</feature>
<dbReference type="FunFam" id="3.30.565.10:FF:000010">
    <property type="entry name" value="Sensor histidine kinase RcsC"/>
    <property type="match status" value="1"/>
</dbReference>
<dbReference type="PANTHER" id="PTHR45339:SF1">
    <property type="entry name" value="HYBRID SIGNAL TRANSDUCTION HISTIDINE KINASE J"/>
    <property type="match status" value="1"/>
</dbReference>
<dbReference type="InterPro" id="IPR036097">
    <property type="entry name" value="HisK_dim/P_sf"/>
</dbReference>
<keyword evidence="6" id="KW-0472">Membrane</keyword>
<dbReference type="InterPro" id="IPR004358">
    <property type="entry name" value="Sig_transdc_His_kin-like_C"/>
</dbReference>
<dbReference type="Pfam" id="PF00072">
    <property type="entry name" value="Response_reg"/>
    <property type="match status" value="1"/>
</dbReference>
<dbReference type="InterPro" id="IPR003594">
    <property type="entry name" value="HATPase_dom"/>
</dbReference>
<evidence type="ECO:0000256" key="2">
    <source>
        <dbReference type="ARBA" id="ARBA00012438"/>
    </source>
</evidence>
<proteinExistence type="predicted"/>
<dbReference type="SMART" id="SM00387">
    <property type="entry name" value="HATPase_c"/>
    <property type="match status" value="1"/>
</dbReference>
<comment type="caution">
    <text evidence="9">The sequence shown here is derived from an EMBL/GenBank/DDBJ whole genome shotgun (WGS) entry which is preliminary data.</text>
</comment>
<keyword evidence="3 5" id="KW-0597">Phosphoprotein</keyword>
<dbReference type="Pfam" id="PF02518">
    <property type="entry name" value="HATPase_c"/>
    <property type="match status" value="1"/>
</dbReference>
<feature type="transmembrane region" description="Helical" evidence="6">
    <location>
        <begin position="376"/>
        <end position="394"/>
    </location>
</feature>
<dbReference type="PANTHER" id="PTHR45339">
    <property type="entry name" value="HYBRID SIGNAL TRANSDUCTION HISTIDINE KINASE J"/>
    <property type="match status" value="1"/>
</dbReference>
<dbReference type="AlphaFoldDB" id="A0A7I0HNH7"/>
<keyword evidence="4" id="KW-0902">Two-component regulatory system</keyword>
<dbReference type="SUPFAM" id="SSF52172">
    <property type="entry name" value="CheY-like"/>
    <property type="match status" value="1"/>
</dbReference>
<dbReference type="Gene3D" id="3.40.50.2300">
    <property type="match status" value="1"/>
</dbReference>
<comment type="catalytic activity">
    <reaction evidence="1">
        <text>ATP + protein L-histidine = ADP + protein N-phospho-L-histidine.</text>
        <dbReference type="EC" id="2.7.13.3"/>
    </reaction>
</comment>
<dbReference type="Proteomes" id="UP000297641">
    <property type="component" value="Unassembled WGS sequence"/>
</dbReference>
<dbReference type="InterPro" id="IPR003661">
    <property type="entry name" value="HisK_dim/P_dom"/>
</dbReference>
<dbReference type="PROSITE" id="PS50109">
    <property type="entry name" value="HIS_KIN"/>
    <property type="match status" value="1"/>
</dbReference>
<feature type="modified residue" description="4-aspartylphosphate" evidence="5">
    <location>
        <position position="730"/>
    </location>
</feature>
<evidence type="ECO:0000313" key="10">
    <source>
        <dbReference type="Proteomes" id="UP000297641"/>
    </source>
</evidence>
<keyword evidence="6" id="KW-1133">Transmembrane helix</keyword>
<feature type="transmembrane region" description="Helical" evidence="6">
    <location>
        <begin position="291"/>
        <end position="310"/>
    </location>
</feature>
<keyword evidence="6" id="KW-0812">Transmembrane</keyword>
<dbReference type="SUPFAM" id="SSF47384">
    <property type="entry name" value="Homodimeric domain of signal transducing histidine kinase"/>
    <property type="match status" value="1"/>
</dbReference>
<dbReference type="PROSITE" id="PS50110">
    <property type="entry name" value="RESPONSE_REGULATORY"/>
    <property type="match status" value="1"/>
</dbReference>
<evidence type="ECO:0000256" key="3">
    <source>
        <dbReference type="ARBA" id="ARBA00022553"/>
    </source>
</evidence>
<dbReference type="RefSeq" id="WP_135771622.1">
    <property type="nucleotide sequence ID" value="NZ_RQFT01000012.1"/>
</dbReference>
<dbReference type="SUPFAM" id="SSF55874">
    <property type="entry name" value="ATPase domain of HSP90 chaperone/DNA topoisomerase II/histidine kinase"/>
    <property type="match status" value="1"/>
</dbReference>
<dbReference type="GO" id="GO:0000155">
    <property type="term" value="F:phosphorelay sensor kinase activity"/>
    <property type="evidence" value="ECO:0007669"/>
    <property type="project" value="InterPro"/>
</dbReference>
<feature type="domain" description="Response regulatory" evidence="8">
    <location>
        <begin position="681"/>
        <end position="798"/>
    </location>
</feature>
<feature type="domain" description="Histidine kinase" evidence="7">
    <location>
        <begin position="427"/>
        <end position="648"/>
    </location>
</feature>
<gene>
    <name evidence="9" type="ORF">EHQ43_15140</name>
</gene>
<dbReference type="EMBL" id="RQFT01000012">
    <property type="protein sequence ID" value="TGL03136.1"/>
    <property type="molecule type" value="Genomic_DNA"/>
</dbReference>
<dbReference type="Pfam" id="PF00512">
    <property type="entry name" value="HisKA"/>
    <property type="match status" value="1"/>
</dbReference>
<dbReference type="SMART" id="SM00388">
    <property type="entry name" value="HisKA"/>
    <property type="match status" value="1"/>
</dbReference>
<feature type="transmembrane region" description="Helical" evidence="6">
    <location>
        <begin position="322"/>
        <end position="342"/>
    </location>
</feature>
<evidence type="ECO:0000259" key="7">
    <source>
        <dbReference type="PROSITE" id="PS50109"/>
    </source>
</evidence>
<sequence>MIEPLILRALIPFLTFCLVGCFSNQNPIPPNVVSGVIDLRDWDFDKNGNVPLNGEWKIKWQQFEIKDTQSNTYTNIPGNWTNNFKSSYPNGYATLQIKILVNPKTKFLYLQNGVTRNAFKILIGDEVIYESGKIGTDTNSEIPNISIQTVSLPSILDGTIDINLQISCFHYHVCGVATPYLIGTHNGINKSFFEATSRDILVLASLGTLAFFHFVLFLFWRDEKTHLYFSFVCFLSSIRLISIGETRLIYNYLPMGLYELMVRINGITFTLLYLAFVRYVQEIHPEKKYKFIYRANYIAALILLFGMPFPTNIYSQIQSYHLILSLVGIFTLMIPIINGVLVSKPGAKFFLFSLISTMLLFSLDILTEFAKKGTAYLAQYGFLVFGLSQAFFIADRMIQNFKNKEKLRQEKERALAEVKFKTAFLSTMSHEIRTPLNGILGMTQMFGQTNLTEEQKEYLNLIQFSGENLLLLINDILDLTKLESGKFELRQEPIELNKFLSDIVQLFRTKIDTNHVKIELVTKQNIPTNIITDARRFTQILSNLLGNAVKFTEYGTISLIVAHEPIDTINSKLIIEVSDTGIGIPAENIKDLFQPFMQVHSHLSEKTNGTGLGLTITKKIVEEMSGTISVSSELGKGSVFIVEIPITKTINEIATNNEFPNQRILRSDEWEKNLAESFPTKILIADDDPINIKVSKMFLKKLGYPALIAENGNQTLKVVEKEEPNFILLDVQMPDIDGIQVTQRIRKNKNLIKQPIIIALTANVMEEDKEKCLKSGMDDFMTKPLLMQDLVYMIKKWSKEK</sequence>
<dbReference type="Gene3D" id="1.10.287.130">
    <property type="match status" value="1"/>
</dbReference>
<dbReference type="InterPro" id="IPR011623">
    <property type="entry name" value="7TMR_DISM_rcpt_extracell_dom1"/>
</dbReference>
<dbReference type="Gene3D" id="3.30.565.10">
    <property type="entry name" value="Histidine kinase-like ATPase, C-terminal domain"/>
    <property type="match status" value="1"/>
</dbReference>
<dbReference type="PRINTS" id="PR00344">
    <property type="entry name" value="BCTRLSENSOR"/>
</dbReference>
<evidence type="ECO:0000259" key="8">
    <source>
        <dbReference type="PROSITE" id="PS50110"/>
    </source>
</evidence>
<dbReference type="CDD" id="cd00082">
    <property type="entry name" value="HisKA"/>
    <property type="match status" value="1"/>
</dbReference>
<dbReference type="CDD" id="cd17546">
    <property type="entry name" value="REC_hyHK_CKI1_RcsC-like"/>
    <property type="match status" value="1"/>
</dbReference>
<protein>
    <recommendedName>
        <fullName evidence="2">histidine kinase</fullName>
        <ecNumber evidence="2">2.7.13.3</ecNumber>
    </recommendedName>
</protein>
<dbReference type="InterPro" id="IPR036890">
    <property type="entry name" value="HATPase_C_sf"/>
</dbReference>
<evidence type="ECO:0000256" key="4">
    <source>
        <dbReference type="ARBA" id="ARBA00023012"/>
    </source>
</evidence>
<feature type="transmembrane region" description="Helical" evidence="6">
    <location>
        <begin position="227"/>
        <end position="250"/>
    </location>
</feature>
<evidence type="ECO:0000256" key="6">
    <source>
        <dbReference type="SAM" id="Phobius"/>
    </source>
</evidence>
<organism evidence="9 10">
    <name type="scientific">Leptospira bouyouniensis</name>
    <dbReference type="NCBI Taxonomy" id="2484911"/>
    <lineage>
        <taxon>Bacteria</taxon>
        <taxon>Pseudomonadati</taxon>
        <taxon>Spirochaetota</taxon>
        <taxon>Spirochaetia</taxon>
        <taxon>Leptospirales</taxon>
        <taxon>Leptospiraceae</taxon>
        <taxon>Leptospira</taxon>
    </lineage>
</organism>
<dbReference type="Pfam" id="PF07695">
    <property type="entry name" value="7TMR-DISM_7TM"/>
    <property type="match status" value="1"/>
</dbReference>
<name>A0A7I0HNH7_9LEPT</name>
<dbReference type="InterPro" id="IPR001789">
    <property type="entry name" value="Sig_transdc_resp-reg_receiver"/>
</dbReference>
<reference evidence="9 10" key="1">
    <citation type="journal article" date="2019" name="PLoS Negl. Trop. Dis.">
        <title>Revisiting the worldwide diversity of Leptospira species in the environment.</title>
        <authorList>
            <person name="Vincent A.T."/>
            <person name="Schiettekatte O."/>
            <person name="Bourhy P."/>
            <person name="Veyrier F.J."/>
            <person name="Picardeau M."/>
        </authorList>
    </citation>
    <scope>NUCLEOTIDE SEQUENCE [LARGE SCALE GENOMIC DNA]</scope>
    <source>
        <strain evidence="9 10">201800273</strain>
    </source>
</reference>
<dbReference type="InterPro" id="IPR011006">
    <property type="entry name" value="CheY-like_superfamily"/>
</dbReference>
<evidence type="ECO:0000256" key="5">
    <source>
        <dbReference type="PROSITE-ProRule" id="PRU00169"/>
    </source>
</evidence>
<dbReference type="InterPro" id="IPR005467">
    <property type="entry name" value="His_kinase_dom"/>
</dbReference>
<accession>A0A7I0HNH7</accession>
<feature type="transmembrane region" description="Helical" evidence="6">
    <location>
        <begin position="349"/>
        <end position="370"/>
    </location>
</feature>